<organism evidence="1 2">
    <name type="scientific">Kibdelosporangium phytohabitans</name>
    <dbReference type="NCBI Taxonomy" id="860235"/>
    <lineage>
        <taxon>Bacteria</taxon>
        <taxon>Bacillati</taxon>
        <taxon>Actinomycetota</taxon>
        <taxon>Actinomycetes</taxon>
        <taxon>Pseudonocardiales</taxon>
        <taxon>Pseudonocardiaceae</taxon>
        <taxon>Kibdelosporangium</taxon>
    </lineage>
</organism>
<keyword evidence="2" id="KW-1185">Reference proteome</keyword>
<dbReference type="OrthoDB" id="3494876at2"/>
<evidence type="ECO:0000313" key="2">
    <source>
        <dbReference type="Proteomes" id="UP000063699"/>
    </source>
</evidence>
<reference evidence="1 2" key="1">
    <citation type="submission" date="2015-07" db="EMBL/GenBank/DDBJ databases">
        <title>Genome sequencing of Kibdelosporangium phytohabitans.</title>
        <authorList>
            <person name="Qin S."/>
            <person name="Xing K."/>
        </authorList>
    </citation>
    <scope>NUCLEOTIDE SEQUENCE [LARGE SCALE GENOMIC DNA]</scope>
    <source>
        <strain evidence="1 2">KLBMP1111</strain>
    </source>
</reference>
<dbReference type="Proteomes" id="UP000063699">
    <property type="component" value="Chromosome"/>
</dbReference>
<dbReference type="STRING" id="860235.AOZ06_17040"/>
<name>A0A0N9HTT8_9PSEU</name>
<accession>A0A0N9HTT8</accession>
<evidence type="ECO:0000313" key="1">
    <source>
        <dbReference type="EMBL" id="ALG08387.1"/>
    </source>
</evidence>
<dbReference type="KEGG" id="kphy:AOZ06_17040"/>
<dbReference type="EMBL" id="CP012752">
    <property type="protein sequence ID" value="ALG08387.1"/>
    <property type="molecule type" value="Genomic_DNA"/>
</dbReference>
<protein>
    <submittedName>
        <fullName evidence="1">Uncharacterized protein</fullName>
    </submittedName>
</protein>
<gene>
    <name evidence="1" type="ORF">AOZ06_17040</name>
</gene>
<sequence length="116" mass="12350">MKQALVGGTKVWERDIASGGTDWYTSSPRDLAPYLSSWTGTLASRLHQAKGVANHRVLVRFDDIQPTGCHIADPGFESTGGWAFTRDNGPVFGGIHISDPAYSSTVHSAVAAAYAS</sequence>
<dbReference type="AlphaFoldDB" id="A0A0N9HTT8"/>
<proteinExistence type="predicted"/>
<dbReference type="RefSeq" id="WP_054290294.1">
    <property type="nucleotide sequence ID" value="NZ_CP012752.1"/>
</dbReference>